<organism evidence="1 2">
    <name type="scientific">Ramlibacter pinisoli</name>
    <dbReference type="NCBI Taxonomy" id="2682844"/>
    <lineage>
        <taxon>Bacteria</taxon>
        <taxon>Pseudomonadati</taxon>
        <taxon>Pseudomonadota</taxon>
        <taxon>Betaproteobacteria</taxon>
        <taxon>Burkholderiales</taxon>
        <taxon>Comamonadaceae</taxon>
        <taxon>Ramlibacter</taxon>
    </lineage>
</organism>
<dbReference type="AlphaFoldDB" id="A0A6N8IYF8"/>
<gene>
    <name evidence="1" type="ORF">GON04_21505</name>
</gene>
<reference evidence="1 2" key="1">
    <citation type="submission" date="2019-12" db="EMBL/GenBank/DDBJ databases">
        <authorList>
            <person name="Huq M.A."/>
        </authorList>
    </citation>
    <scope>NUCLEOTIDE SEQUENCE [LARGE SCALE GENOMIC DNA]</scope>
    <source>
        <strain evidence="1 2">MAH-25</strain>
    </source>
</reference>
<evidence type="ECO:0000313" key="1">
    <source>
        <dbReference type="EMBL" id="MVQ32051.1"/>
    </source>
</evidence>
<proteinExistence type="predicted"/>
<dbReference type="Proteomes" id="UP000469385">
    <property type="component" value="Unassembled WGS sequence"/>
</dbReference>
<sequence length="139" mass="15350">MVRTDGSSSTTSSRVRSSIAGFSRGRYKNATRRAPPAALWLPTHAIVAGRPCRADSKECAMTNLLLLTHLRELLGWAATWLAEARRRAAARREFQALDNAALRDLGMARSEFGSFWAEAHGSAERTRRRVDTSTHGGLR</sequence>
<protein>
    <submittedName>
        <fullName evidence="1">DUF1127 domain-containing protein</fullName>
    </submittedName>
</protein>
<comment type="caution">
    <text evidence="1">The sequence shown here is derived from an EMBL/GenBank/DDBJ whole genome shotgun (WGS) entry which is preliminary data.</text>
</comment>
<accession>A0A6N8IYF8</accession>
<evidence type="ECO:0000313" key="2">
    <source>
        <dbReference type="Proteomes" id="UP000469385"/>
    </source>
</evidence>
<keyword evidence="2" id="KW-1185">Reference proteome</keyword>
<dbReference type="EMBL" id="WSEL01000009">
    <property type="protein sequence ID" value="MVQ32051.1"/>
    <property type="molecule type" value="Genomic_DNA"/>
</dbReference>
<name>A0A6N8IYF8_9BURK</name>